<evidence type="ECO:0000259" key="2">
    <source>
        <dbReference type="Pfam" id="PF18705"/>
    </source>
</evidence>
<protein>
    <recommendedName>
        <fullName evidence="5">DUF4179 domain-containing protein</fullName>
    </recommendedName>
</protein>
<dbReference type="EMBL" id="CALBWS010000045">
    <property type="protein sequence ID" value="CAH2717353.1"/>
    <property type="molecule type" value="Genomic_DNA"/>
</dbReference>
<dbReference type="Proteomes" id="UP000838308">
    <property type="component" value="Unassembled WGS sequence"/>
</dbReference>
<gene>
    <name evidence="3" type="ORF">BACCIP111895_04545</name>
</gene>
<proteinExistence type="predicted"/>
<dbReference type="InterPro" id="IPR040680">
    <property type="entry name" value="DUF5643"/>
</dbReference>
<dbReference type="Pfam" id="PF13786">
    <property type="entry name" value="DUF4179"/>
    <property type="match status" value="1"/>
</dbReference>
<comment type="caution">
    <text evidence="3">The sequence shown here is derived from an EMBL/GenBank/DDBJ whole genome shotgun (WGS) entry which is preliminary data.</text>
</comment>
<organism evidence="3 4">
    <name type="scientific">Neobacillus rhizosphaerae</name>
    <dbReference type="NCBI Taxonomy" id="2880965"/>
    <lineage>
        <taxon>Bacteria</taxon>
        <taxon>Bacillati</taxon>
        <taxon>Bacillota</taxon>
        <taxon>Bacilli</taxon>
        <taxon>Bacillales</taxon>
        <taxon>Bacillaceae</taxon>
        <taxon>Neobacillus</taxon>
    </lineage>
</organism>
<dbReference type="Gene3D" id="2.60.40.1630">
    <property type="entry name" value="bacillus anthracis domain"/>
    <property type="match status" value="1"/>
</dbReference>
<evidence type="ECO:0000259" key="1">
    <source>
        <dbReference type="Pfam" id="PF13786"/>
    </source>
</evidence>
<evidence type="ECO:0000313" key="3">
    <source>
        <dbReference type="EMBL" id="CAH2717353.1"/>
    </source>
</evidence>
<evidence type="ECO:0000313" key="4">
    <source>
        <dbReference type="Proteomes" id="UP000838308"/>
    </source>
</evidence>
<dbReference type="InterPro" id="IPR025436">
    <property type="entry name" value="DUF4179"/>
</dbReference>
<name>A0ABM9EXG2_9BACI</name>
<dbReference type="Pfam" id="PF18705">
    <property type="entry name" value="DUF5643"/>
    <property type="match status" value="1"/>
</dbReference>
<accession>A0ABM9EXG2</accession>
<feature type="domain" description="DUF5643" evidence="2">
    <location>
        <begin position="219"/>
        <end position="331"/>
    </location>
</feature>
<feature type="domain" description="DUF4179" evidence="1">
    <location>
        <begin position="36"/>
        <end position="127"/>
    </location>
</feature>
<keyword evidence="4" id="KW-1185">Reference proteome</keyword>
<evidence type="ECO:0008006" key="5">
    <source>
        <dbReference type="Google" id="ProtNLM"/>
    </source>
</evidence>
<reference evidence="3" key="1">
    <citation type="submission" date="2022-04" db="EMBL/GenBank/DDBJ databases">
        <authorList>
            <person name="Criscuolo A."/>
        </authorList>
    </citation>
    <scope>NUCLEOTIDE SEQUENCE</scope>
    <source>
        <strain evidence="3">CIP111895</strain>
    </source>
</reference>
<dbReference type="RefSeq" id="WP_248737572.1">
    <property type="nucleotide sequence ID" value="NZ_CALBWS010000045.1"/>
</dbReference>
<sequence length="456" mass="51378">MEKKSFQEAFEMINVPKEDVINAIRSGMDRAHLNERKKSIKKILWSTAAATILVSSSFISPSLSKVMAEVPLLGNVYTTFNDAIGRSLESKSLITELNKSASFNGIDVSITNAYYDGGVVGVTFNVKGNMKVEKNGKLVGFYQIFDGKDDISDSKELVYMEPSENGYVGHIQLSYPQTQLPSNTTFPLEFKKIGEQEGSWKFDVPIKQLPYVIKKVDKESIQDIAGVKVHFDSVIKGKASTAINYTATFPVEGRNDQVRLEIYDDKGKKINISKDGIDLETFKQNDKIVVKGRSIIPESLDGKTSYIEVHPKVALSERSQFVELNEPIPVNIKANRQDLFVQIDKISVNNNKNLIVDFQVNKGVKKDWNFGFFKDFARNDVILVKKTEKDIYKEPINHSLETVNKDGLRFRSTFDISKLNDFSLNNYVIRVNMGSLSSNIPVELDDVRIDLNELSN</sequence>